<dbReference type="InterPro" id="IPR011004">
    <property type="entry name" value="Trimer_LpxA-like_sf"/>
</dbReference>
<evidence type="ECO:0000313" key="2">
    <source>
        <dbReference type="Proteomes" id="UP000039865"/>
    </source>
</evidence>
<dbReference type="PANTHER" id="PTHR13061:SF29">
    <property type="entry name" value="GAMMA CARBONIC ANHYDRASE-LIKE 1, MITOCHONDRIAL-RELATED"/>
    <property type="match status" value="1"/>
</dbReference>
<protein>
    <submittedName>
        <fullName evidence="1">Uncharacterized protein</fullName>
    </submittedName>
</protein>
<name>A0A078AY77_STYLE</name>
<dbReference type="OrthoDB" id="25818at2759"/>
<keyword evidence="2" id="KW-1185">Reference proteome</keyword>
<dbReference type="EMBL" id="CCKQ01015262">
    <property type="protein sequence ID" value="CDW87081.1"/>
    <property type="molecule type" value="Genomic_DNA"/>
</dbReference>
<reference evidence="1 2" key="1">
    <citation type="submission" date="2014-06" db="EMBL/GenBank/DDBJ databases">
        <authorList>
            <person name="Swart Estienne"/>
        </authorList>
    </citation>
    <scope>NUCLEOTIDE SEQUENCE [LARGE SCALE GENOMIC DNA]</scope>
    <source>
        <strain evidence="1 2">130c</strain>
    </source>
</reference>
<dbReference type="AlphaFoldDB" id="A0A078AY77"/>
<proteinExistence type="predicted"/>
<dbReference type="Gene3D" id="2.160.10.10">
    <property type="entry name" value="Hexapeptide repeat proteins"/>
    <property type="match status" value="1"/>
</dbReference>
<organism evidence="1 2">
    <name type="scientific">Stylonychia lemnae</name>
    <name type="common">Ciliate</name>
    <dbReference type="NCBI Taxonomy" id="5949"/>
    <lineage>
        <taxon>Eukaryota</taxon>
        <taxon>Sar</taxon>
        <taxon>Alveolata</taxon>
        <taxon>Ciliophora</taxon>
        <taxon>Intramacronucleata</taxon>
        <taxon>Spirotrichea</taxon>
        <taxon>Stichotrichia</taxon>
        <taxon>Sporadotrichida</taxon>
        <taxon>Oxytrichidae</taxon>
        <taxon>Stylonychinae</taxon>
        <taxon>Stylonychia</taxon>
    </lineage>
</organism>
<dbReference type="Pfam" id="PF00132">
    <property type="entry name" value="Hexapep"/>
    <property type="match status" value="1"/>
</dbReference>
<dbReference type="InParanoid" id="A0A078AY77"/>
<dbReference type="InterPro" id="IPR047324">
    <property type="entry name" value="LbH_gamma_CA-like"/>
</dbReference>
<sequence>MIANKVAQQINNKGKSLLQPQVAYQEEMSKHRMKVGLYDLYPRSENAWIAPNATIVGEVLLKRWASVWYNSVVRGDINRVEIMNFSSIGDHSVVHTAASLPTGQSAKVYIGYNVVVGAHCTLYSCHIEDDVTIGDKCVILEGARIEKGAMIAPGSVVPPGRLIPAKQLWAGNPVEFVKELDIGESWANYSYSYLHVAVGDAHRYQFTTYPSNYLLKSSTQDDIEIPENDLDAAYTTKSLYRGLIKYYA</sequence>
<dbReference type="SUPFAM" id="SSF51161">
    <property type="entry name" value="Trimeric LpxA-like enzymes"/>
    <property type="match status" value="1"/>
</dbReference>
<dbReference type="Proteomes" id="UP000039865">
    <property type="component" value="Unassembled WGS sequence"/>
</dbReference>
<dbReference type="PANTHER" id="PTHR13061">
    <property type="entry name" value="DYNACTIN SUBUNIT P25"/>
    <property type="match status" value="1"/>
</dbReference>
<evidence type="ECO:0000313" key="1">
    <source>
        <dbReference type="EMBL" id="CDW87081.1"/>
    </source>
</evidence>
<dbReference type="InterPro" id="IPR050484">
    <property type="entry name" value="Transf_Hexapept/Carb_Anhydrase"/>
</dbReference>
<dbReference type="CDD" id="cd04645">
    <property type="entry name" value="LbH_gamma_CA_like"/>
    <property type="match status" value="1"/>
</dbReference>
<dbReference type="OMA" id="INRVEIM"/>
<accession>A0A078AY77</accession>
<gene>
    <name evidence="1" type="primary">Contig1498.g1636</name>
    <name evidence="1" type="ORF">STYLEM_16183</name>
</gene>
<dbReference type="InterPro" id="IPR001451">
    <property type="entry name" value="Hexapep"/>
</dbReference>